<dbReference type="PANTHER" id="PTHR11950:SF31">
    <property type="entry name" value="SEGMENTATION PROTEIN RUNT"/>
    <property type="match status" value="1"/>
</dbReference>
<dbReference type="GO" id="GO:0000978">
    <property type="term" value="F:RNA polymerase II cis-regulatory region sequence-specific DNA binding"/>
    <property type="evidence" value="ECO:0007669"/>
    <property type="project" value="TreeGrafter"/>
</dbReference>
<accession>A0A7R9MCG3</accession>
<feature type="compositionally biased region" description="Polar residues" evidence="5">
    <location>
        <begin position="165"/>
        <end position="187"/>
    </location>
</feature>
<gene>
    <name evidence="7" type="ORF">ONB1V03_LOCUS13219</name>
</gene>
<protein>
    <recommendedName>
        <fullName evidence="6">Runt domain-containing protein</fullName>
    </recommendedName>
</protein>
<sequence>MHKNTNPPQVGVYLKAIKVTVDGPREPRSKIRHQQHLRAFATAFGHQRQPFLESRGCSLPSISTNEWRLAAHAAAMARLPTSASGQDLSTGLHIPSACAGTDTWGTASAAYAHYTATAAYYMSGQSNCVDLHQNPLIDSQSLVHNTSASYLMDSNGQSGDGRPTACSSASHPIHENNGSPTIHSSGRVSGLTSKCDVISGGLNGTDMIAHHSSCKSDSSQTLSAFTAPIYQSTGNNGSSAYLSSNSYPLLNHGYYGTTCSASAPASSANSSNLMPSLLYPSIYSSNPSLQGLFTNRTNNCDNLITDTHIYGYNNSINSLNNPLSNTSFDANNSCGNNSETVSVWRPY</sequence>
<dbReference type="Gene3D" id="2.60.40.720">
    <property type="match status" value="1"/>
</dbReference>
<dbReference type="PANTHER" id="PTHR11950">
    <property type="entry name" value="RUNT RELATED"/>
    <property type="match status" value="1"/>
</dbReference>
<keyword evidence="4" id="KW-0539">Nucleus</keyword>
<keyword evidence="3" id="KW-0804">Transcription</keyword>
<dbReference type="InterPro" id="IPR013524">
    <property type="entry name" value="Runt_dom"/>
</dbReference>
<dbReference type="PROSITE" id="PS51062">
    <property type="entry name" value="RUNT"/>
    <property type="match status" value="1"/>
</dbReference>
<dbReference type="InterPro" id="IPR008967">
    <property type="entry name" value="p53-like_TF_DNA-bd_sf"/>
</dbReference>
<comment type="subcellular location">
    <subcellularLocation>
        <location evidence="1">Nucleus</location>
    </subcellularLocation>
</comment>
<dbReference type="Pfam" id="PF00853">
    <property type="entry name" value="Runt"/>
    <property type="match status" value="1"/>
</dbReference>
<organism evidence="7">
    <name type="scientific">Oppiella nova</name>
    <dbReference type="NCBI Taxonomy" id="334625"/>
    <lineage>
        <taxon>Eukaryota</taxon>
        <taxon>Metazoa</taxon>
        <taxon>Ecdysozoa</taxon>
        <taxon>Arthropoda</taxon>
        <taxon>Chelicerata</taxon>
        <taxon>Arachnida</taxon>
        <taxon>Acari</taxon>
        <taxon>Acariformes</taxon>
        <taxon>Sarcoptiformes</taxon>
        <taxon>Oribatida</taxon>
        <taxon>Brachypylina</taxon>
        <taxon>Oppioidea</taxon>
        <taxon>Oppiidae</taxon>
        <taxon>Oppiella</taxon>
    </lineage>
</organism>
<dbReference type="GO" id="GO:0005634">
    <property type="term" value="C:nucleus"/>
    <property type="evidence" value="ECO:0007669"/>
    <property type="project" value="UniProtKB-SubCell"/>
</dbReference>
<name>A0A7R9MCG3_9ACAR</name>
<evidence type="ECO:0000256" key="5">
    <source>
        <dbReference type="SAM" id="MobiDB-lite"/>
    </source>
</evidence>
<evidence type="ECO:0000256" key="3">
    <source>
        <dbReference type="ARBA" id="ARBA00023163"/>
    </source>
</evidence>
<keyword evidence="2" id="KW-0805">Transcription regulation</keyword>
<reference evidence="7" key="1">
    <citation type="submission" date="2020-11" db="EMBL/GenBank/DDBJ databases">
        <authorList>
            <person name="Tran Van P."/>
        </authorList>
    </citation>
    <scope>NUCLEOTIDE SEQUENCE</scope>
</reference>
<dbReference type="Proteomes" id="UP000728032">
    <property type="component" value="Unassembled WGS sequence"/>
</dbReference>
<dbReference type="InterPro" id="IPR000040">
    <property type="entry name" value="AML1_Runt"/>
</dbReference>
<feature type="domain" description="Runt" evidence="6">
    <location>
        <begin position="1"/>
        <end position="29"/>
    </location>
</feature>
<evidence type="ECO:0000313" key="8">
    <source>
        <dbReference type="Proteomes" id="UP000728032"/>
    </source>
</evidence>
<evidence type="ECO:0000256" key="4">
    <source>
        <dbReference type="ARBA" id="ARBA00023242"/>
    </source>
</evidence>
<proteinExistence type="predicted"/>
<dbReference type="SUPFAM" id="SSF49417">
    <property type="entry name" value="p53-like transcription factors"/>
    <property type="match status" value="1"/>
</dbReference>
<evidence type="ECO:0000259" key="6">
    <source>
        <dbReference type="PROSITE" id="PS51062"/>
    </source>
</evidence>
<dbReference type="GO" id="GO:0005524">
    <property type="term" value="F:ATP binding"/>
    <property type="evidence" value="ECO:0007669"/>
    <property type="project" value="InterPro"/>
</dbReference>
<evidence type="ECO:0000256" key="2">
    <source>
        <dbReference type="ARBA" id="ARBA00023015"/>
    </source>
</evidence>
<dbReference type="EMBL" id="OC926205">
    <property type="protein sequence ID" value="CAD7656583.1"/>
    <property type="molecule type" value="Genomic_DNA"/>
</dbReference>
<dbReference type="InterPro" id="IPR012346">
    <property type="entry name" value="p53/RUNT-type_TF_DNA-bd_sf"/>
</dbReference>
<keyword evidence="8" id="KW-1185">Reference proteome</keyword>
<dbReference type="EMBL" id="CAJPVJ010011380">
    <property type="protein sequence ID" value="CAG2173770.1"/>
    <property type="molecule type" value="Genomic_DNA"/>
</dbReference>
<dbReference type="AlphaFoldDB" id="A0A7R9MCG3"/>
<feature type="region of interest" description="Disordered" evidence="5">
    <location>
        <begin position="153"/>
        <end position="187"/>
    </location>
</feature>
<evidence type="ECO:0000313" key="7">
    <source>
        <dbReference type="EMBL" id="CAD7656583.1"/>
    </source>
</evidence>
<evidence type="ECO:0000256" key="1">
    <source>
        <dbReference type="ARBA" id="ARBA00004123"/>
    </source>
</evidence>
<dbReference type="GO" id="GO:0000981">
    <property type="term" value="F:DNA-binding transcription factor activity, RNA polymerase II-specific"/>
    <property type="evidence" value="ECO:0007669"/>
    <property type="project" value="TreeGrafter"/>
</dbReference>